<protein>
    <submittedName>
        <fullName evidence="2">Uncharacterized protein</fullName>
    </submittedName>
</protein>
<feature type="region of interest" description="Disordered" evidence="1">
    <location>
        <begin position="92"/>
        <end position="115"/>
    </location>
</feature>
<sequence length="403" mass="44949">MGTVGLLRWNPNYPTFKVQGHVDIRLFEMTNPRKPIKEWLDITNDEGMWSIKLDHASGVFPEGFKRPKNTTITRHYRFLVTVRNEAIEGKQKGPIFNIEDPPPPEEVNPTPTNSLHFAAPITNHSLLVNTSSTSPSSTPAASSITTHSTSNDPKNIPIDESFDTNTPNARSDKSNMSLISPAAAIGITAGAIIGLKCLIRTLVYYLIRRCDRVNFVNRARAPNRNHRNFPPMIDTLSRDVGDLSRYSVSGYTSTDAFLPVKETGNRSHLYSVNSQSSQHILAALPSNSMTSSQLSPTEQYFEPDSLRLTVKDAQLIADTYRRLLRKPSWTEEEGRELGKRNTYTDELLRRELEAEGTGVKQVSTAPTIVIVNEEQKLNRQSMMSIGQLEELPVQSASISKAIS</sequence>
<keyword evidence="3" id="KW-1185">Reference proteome</keyword>
<name>A0ABR2X270_9FUNG</name>
<gene>
    <name evidence="2" type="ORF">K7432_002029</name>
</gene>
<feature type="compositionally biased region" description="Low complexity" evidence="1">
    <location>
        <begin position="130"/>
        <end position="150"/>
    </location>
</feature>
<evidence type="ECO:0000313" key="3">
    <source>
        <dbReference type="Proteomes" id="UP001479436"/>
    </source>
</evidence>
<reference evidence="2 3" key="1">
    <citation type="submission" date="2023-04" db="EMBL/GenBank/DDBJ databases">
        <title>Genome of Basidiobolus ranarum AG-B5.</title>
        <authorList>
            <person name="Stajich J.E."/>
            <person name="Carter-House D."/>
            <person name="Gryganskyi A."/>
        </authorList>
    </citation>
    <scope>NUCLEOTIDE SEQUENCE [LARGE SCALE GENOMIC DNA]</scope>
    <source>
        <strain evidence="2 3">AG-B5</strain>
    </source>
</reference>
<dbReference type="Proteomes" id="UP001479436">
    <property type="component" value="Unassembled WGS sequence"/>
</dbReference>
<feature type="compositionally biased region" description="Polar residues" evidence="1">
    <location>
        <begin position="163"/>
        <end position="173"/>
    </location>
</feature>
<dbReference type="EMBL" id="JASJQH010000051">
    <property type="protein sequence ID" value="KAK9767847.1"/>
    <property type="molecule type" value="Genomic_DNA"/>
</dbReference>
<evidence type="ECO:0000313" key="2">
    <source>
        <dbReference type="EMBL" id="KAK9767847.1"/>
    </source>
</evidence>
<comment type="caution">
    <text evidence="2">The sequence shown here is derived from an EMBL/GenBank/DDBJ whole genome shotgun (WGS) entry which is preliminary data.</text>
</comment>
<accession>A0ABR2X270</accession>
<proteinExistence type="predicted"/>
<feature type="region of interest" description="Disordered" evidence="1">
    <location>
        <begin position="128"/>
        <end position="173"/>
    </location>
</feature>
<organism evidence="2 3">
    <name type="scientific">Basidiobolus ranarum</name>
    <dbReference type="NCBI Taxonomy" id="34480"/>
    <lineage>
        <taxon>Eukaryota</taxon>
        <taxon>Fungi</taxon>
        <taxon>Fungi incertae sedis</taxon>
        <taxon>Zoopagomycota</taxon>
        <taxon>Entomophthoromycotina</taxon>
        <taxon>Basidiobolomycetes</taxon>
        <taxon>Basidiobolales</taxon>
        <taxon>Basidiobolaceae</taxon>
        <taxon>Basidiobolus</taxon>
    </lineage>
</organism>
<evidence type="ECO:0000256" key="1">
    <source>
        <dbReference type="SAM" id="MobiDB-lite"/>
    </source>
</evidence>